<dbReference type="InterPro" id="IPR009402">
    <property type="entry name" value="Orthopox_A47"/>
</dbReference>
<organism evidence="4 5">
    <name type="scientific">Volepox virus</name>
    <dbReference type="NCBI Taxonomy" id="28874"/>
    <lineage>
        <taxon>Viruses</taxon>
        <taxon>Varidnaviria</taxon>
        <taxon>Bamfordvirae</taxon>
        <taxon>Nucleocytoviricota</taxon>
        <taxon>Pokkesviricetes</taxon>
        <taxon>Chitovirales</taxon>
        <taxon>Poxviridae</taxon>
        <taxon>Chordopoxvirinae</taxon>
        <taxon>Orthopoxvirus</taxon>
        <taxon>Orthopoxvirus volepox</taxon>
    </lineage>
</organism>
<name>A0A1C9KCJ9_9POXV</name>
<protein>
    <recommendedName>
        <fullName evidence="2">Protein A47</fullName>
    </recommendedName>
</protein>
<keyword evidence="5" id="KW-1185">Reference proteome</keyword>
<proteinExistence type="inferred from homology"/>
<reference evidence="4 5" key="1">
    <citation type="journal article" date="2016" name="Virus Genes">
        <title>The genomes of three North American orthopoxviruses.</title>
        <authorList>
            <person name="Smithson C."/>
            <person name="Tang N."/>
            <person name="Sammons S."/>
            <person name="Frace M."/>
            <person name="Batra D."/>
            <person name="Li Y."/>
            <person name="Emerson G.L."/>
            <person name="Carroll D.S."/>
            <person name="Upton C."/>
        </authorList>
    </citation>
    <scope>NUCLEOTIDE SEQUENCE [LARGE SCALE GENOMIC DNA]</scope>
    <source>
        <strain evidence="4 5">CA</strain>
    </source>
</reference>
<dbReference type="EMBL" id="KU749311">
    <property type="protein sequence ID" value="AOP31858.1"/>
    <property type="molecule type" value="Genomic_DNA"/>
</dbReference>
<gene>
    <name evidence="4" type="ORF">VPXV-CA-168</name>
</gene>
<evidence type="ECO:0000256" key="3">
    <source>
        <dbReference type="SAM" id="MobiDB-lite"/>
    </source>
</evidence>
<comment type="similarity">
    <text evidence="1">Belongs to the orthopoxvirus A47 protein family.</text>
</comment>
<feature type="compositionally biased region" description="Basic and acidic residues" evidence="3">
    <location>
        <begin position="7"/>
        <end position="21"/>
    </location>
</feature>
<dbReference type="Pfam" id="PF06334">
    <property type="entry name" value="Orthopox_A47"/>
    <property type="match status" value="1"/>
</dbReference>
<dbReference type="RefSeq" id="YP_009281916.1">
    <property type="nucleotide sequence ID" value="NC_031033.1"/>
</dbReference>
<dbReference type="KEGG" id="vg:29064115"/>
<evidence type="ECO:0000313" key="4">
    <source>
        <dbReference type="EMBL" id="AOP31858.1"/>
    </source>
</evidence>
<evidence type="ECO:0000256" key="2">
    <source>
        <dbReference type="ARBA" id="ARBA00014887"/>
    </source>
</evidence>
<sequence length="258" mass="30181">MGNNIKPSKENRQSLSKENRQSLKKNRQSFLFNDGMDTFKRGSWATSSFREKSASTIHKFSSLRREHTKIDQPDSKFIELKREIYEIINKSSSIDIDKRIMLVYNIKKMMVNPFMIEGLMNSLEKMDPEDVISYSSVMIFGEFDMVNIHNKSAFQFINSLLKSLHALNNKQLKLLEYSISNDLLYNQVTALEYVIKNTFDVPERQLILRGQYLTPIFNDLLKYSGLTIKSNILMWNKKFIKPISDLYTAIRLLYCVTV</sequence>
<feature type="region of interest" description="Disordered" evidence="3">
    <location>
        <begin position="1"/>
        <end position="27"/>
    </location>
</feature>
<dbReference type="GeneID" id="29064115"/>
<evidence type="ECO:0000313" key="5">
    <source>
        <dbReference type="Proteomes" id="UP000203649"/>
    </source>
</evidence>
<accession>A0A1C9KCJ9</accession>
<dbReference type="Proteomes" id="UP000203649">
    <property type="component" value="Segment"/>
</dbReference>
<evidence type="ECO:0000256" key="1">
    <source>
        <dbReference type="ARBA" id="ARBA00005905"/>
    </source>
</evidence>